<dbReference type="CDD" id="cd00401">
    <property type="entry name" value="SAHH"/>
    <property type="match status" value="1"/>
</dbReference>
<dbReference type="FunFam" id="3.40.50.1480:FF:000007">
    <property type="entry name" value="Adenosylhomocysteinase"/>
    <property type="match status" value="1"/>
</dbReference>
<dbReference type="NCBIfam" id="TIGR00936">
    <property type="entry name" value="ahcY"/>
    <property type="match status" value="1"/>
</dbReference>
<feature type="binding site" evidence="6">
    <location>
        <position position="198"/>
    </location>
    <ligand>
        <name>NAD(+)</name>
        <dbReference type="ChEBI" id="CHEBI:57540"/>
    </ligand>
</feature>
<evidence type="ECO:0000256" key="6">
    <source>
        <dbReference type="HAMAP-Rule" id="MF_00563"/>
    </source>
</evidence>
<dbReference type="GO" id="GO:0005829">
    <property type="term" value="C:cytosol"/>
    <property type="evidence" value="ECO:0007669"/>
    <property type="project" value="TreeGrafter"/>
</dbReference>
<feature type="domain" description="S-adenosyl-L-homocysteine hydrolase NAD binding" evidence="11">
    <location>
        <begin position="198"/>
        <end position="374"/>
    </location>
</feature>
<dbReference type="AlphaFoldDB" id="B3PGF1"/>
<evidence type="ECO:0000256" key="8">
    <source>
        <dbReference type="PIRSR" id="PIRSR001109-2"/>
    </source>
</evidence>
<dbReference type="HOGENOM" id="CLU_025194_2_1_6"/>
<dbReference type="Pfam" id="PF05221">
    <property type="entry name" value="AdoHcyase"/>
    <property type="match status" value="1"/>
</dbReference>
<feature type="binding site" evidence="6 7">
    <location>
        <position position="138"/>
    </location>
    <ligand>
        <name>substrate</name>
    </ligand>
</feature>
<dbReference type="SMART" id="SM00997">
    <property type="entry name" value="AdoHcyase_NAD"/>
    <property type="match status" value="1"/>
</dbReference>
<dbReference type="SMART" id="SM00996">
    <property type="entry name" value="AdoHcyase"/>
    <property type="match status" value="1"/>
</dbReference>
<dbReference type="PANTHER" id="PTHR23420">
    <property type="entry name" value="ADENOSYLHOMOCYSTEINASE"/>
    <property type="match status" value="1"/>
</dbReference>
<dbReference type="UniPathway" id="UPA00314">
    <property type="reaction ID" value="UER00076"/>
</dbReference>
<evidence type="ECO:0000256" key="1">
    <source>
        <dbReference type="ARBA" id="ARBA00007122"/>
    </source>
</evidence>
<dbReference type="SUPFAM" id="SSF52283">
    <property type="entry name" value="Formate/glycerate dehydrogenase catalytic domain-like"/>
    <property type="match status" value="1"/>
</dbReference>
<dbReference type="Proteomes" id="UP000001036">
    <property type="component" value="Chromosome"/>
</dbReference>
<dbReference type="PANTHER" id="PTHR23420:SF0">
    <property type="entry name" value="ADENOSYLHOMOCYSTEINASE"/>
    <property type="match status" value="1"/>
</dbReference>
<dbReference type="InterPro" id="IPR036291">
    <property type="entry name" value="NAD(P)-bd_dom_sf"/>
</dbReference>
<feature type="binding site" evidence="6 7">
    <location>
        <position position="197"/>
    </location>
    <ligand>
        <name>substrate</name>
    </ligand>
</feature>
<dbReference type="HAMAP" id="MF_00563">
    <property type="entry name" value="AdoHcyase"/>
    <property type="match status" value="1"/>
</dbReference>
<evidence type="ECO:0000313" key="13">
    <source>
        <dbReference type="Proteomes" id="UP000001036"/>
    </source>
</evidence>
<feature type="binding site" evidence="6">
    <location>
        <begin position="227"/>
        <end position="232"/>
    </location>
    <ligand>
        <name>NAD(+)</name>
        <dbReference type="ChEBI" id="CHEBI:57540"/>
    </ligand>
</feature>
<reference evidence="12 13" key="1">
    <citation type="journal article" date="2008" name="J. Bacteriol.">
        <title>Insights into plant cell wall degradation from the genome sequence of the soil bacterium Cellvibrio japonicus.</title>
        <authorList>
            <person name="Deboy R.T."/>
            <person name="Mongodin E.F."/>
            <person name="Fouts D.E."/>
            <person name="Tailford L.E."/>
            <person name="Khouri H."/>
            <person name="Emerson J.B."/>
            <person name="Mohamoud Y."/>
            <person name="Watkins K."/>
            <person name="Henrissat B."/>
            <person name="Gilbert H.J."/>
            <person name="Nelson K.E."/>
        </authorList>
    </citation>
    <scope>NUCLEOTIDE SEQUENCE [LARGE SCALE GENOMIC DNA]</scope>
    <source>
        <strain evidence="12 13">Ueda107</strain>
    </source>
</reference>
<feature type="binding site" evidence="6">
    <location>
        <position position="299"/>
    </location>
    <ligand>
        <name>NAD(+)</name>
        <dbReference type="ChEBI" id="CHEBI:57540"/>
    </ligand>
</feature>
<dbReference type="FunFam" id="3.40.50.1480:FF:000006">
    <property type="entry name" value="Adenosylhomocysteinase"/>
    <property type="match status" value="1"/>
</dbReference>
<evidence type="ECO:0000259" key="11">
    <source>
        <dbReference type="SMART" id="SM00997"/>
    </source>
</evidence>
<dbReference type="InterPro" id="IPR042172">
    <property type="entry name" value="Adenosylhomocyst_ase-like_sf"/>
</dbReference>
<evidence type="ECO:0000256" key="7">
    <source>
        <dbReference type="PIRSR" id="PIRSR001109-1"/>
    </source>
</evidence>
<dbReference type="InterPro" id="IPR020082">
    <property type="entry name" value="S-Ado-L-homoCys_hydrolase_CS"/>
</dbReference>
<feature type="binding site" evidence="6 8">
    <location>
        <begin position="320"/>
        <end position="322"/>
    </location>
    <ligand>
        <name>NAD(+)</name>
        <dbReference type="ChEBI" id="CHEBI:57540"/>
    </ligand>
</feature>
<dbReference type="KEGG" id="cja:CJA_0206"/>
<comment type="subcellular location">
    <subcellularLocation>
        <location evidence="6">Cytoplasm</location>
    </subcellularLocation>
</comment>
<dbReference type="InterPro" id="IPR000043">
    <property type="entry name" value="Adenosylhomocysteinase-like"/>
</dbReference>
<name>B3PGF1_CELJU</name>
<feature type="binding site" evidence="6 8">
    <location>
        <begin position="164"/>
        <end position="166"/>
    </location>
    <ligand>
        <name>NAD(+)</name>
        <dbReference type="ChEBI" id="CHEBI:57540"/>
    </ligand>
</feature>
<evidence type="ECO:0000256" key="4">
    <source>
        <dbReference type="ARBA" id="ARBA00022801"/>
    </source>
</evidence>
<dbReference type="RefSeq" id="WP_012485889.1">
    <property type="nucleotide sequence ID" value="NC_010995.1"/>
</dbReference>
<comment type="pathway">
    <text evidence="6 9">Amino-acid biosynthesis; L-homocysteine biosynthesis; L-homocysteine from S-adenosyl-L-homocysteine: step 1/1.</text>
</comment>
<keyword evidence="4 6" id="KW-0378">Hydrolase</keyword>
<dbReference type="EC" id="3.13.2.1" evidence="6"/>
<dbReference type="PROSITE" id="PS00738">
    <property type="entry name" value="ADOHCYASE_1"/>
    <property type="match status" value="1"/>
</dbReference>
<feature type="binding site" evidence="6 7">
    <location>
        <position position="62"/>
    </location>
    <ligand>
        <name>substrate</name>
    </ligand>
</feature>
<dbReference type="Gene3D" id="3.40.50.720">
    <property type="entry name" value="NAD(P)-binding Rossmann-like Domain"/>
    <property type="match status" value="1"/>
</dbReference>
<dbReference type="EMBL" id="CP000934">
    <property type="protein sequence ID" value="ACE84161.1"/>
    <property type="molecule type" value="Genomic_DNA"/>
</dbReference>
<dbReference type="Pfam" id="PF00670">
    <property type="entry name" value="AdoHcyase_NAD"/>
    <property type="match status" value="1"/>
</dbReference>
<dbReference type="GO" id="GO:0006730">
    <property type="term" value="P:one-carbon metabolic process"/>
    <property type="evidence" value="ECO:0007669"/>
    <property type="project" value="UniProtKB-UniRule"/>
</dbReference>
<keyword evidence="2 6" id="KW-0963">Cytoplasm</keyword>
<dbReference type="OrthoDB" id="9802717at2"/>
<evidence type="ECO:0000313" key="12">
    <source>
        <dbReference type="EMBL" id="ACE84161.1"/>
    </source>
</evidence>
<accession>B3PGF1</accession>
<dbReference type="PIRSF" id="PIRSF001109">
    <property type="entry name" value="Ad_hcy_hydrolase"/>
    <property type="match status" value="1"/>
</dbReference>
<evidence type="ECO:0000256" key="9">
    <source>
        <dbReference type="RuleBase" id="RU000548"/>
    </source>
</evidence>
<keyword evidence="13" id="KW-1185">Reference proteome</keyword>
<comment type="catalytic activity">
    <reaction evidence="6 9">
        <text>S-adenosyl-L-homocysteine + H2O = L-homocysteine + adenosine</text>
        <dbReference type="Rhea" id="RHEA:21708"/>
        <dbReference type="ChEBI" id="CHEBI:15377"/>
        <dbReference type="ChEBI" id="CHEBI:16335"/>
        <dbReference type="ChEBI" id="CHEBI:57856"/>
        <dbReference type="ChEBI" id="CHEBI:58199"/>
        <dbReference type="EC" id="3.13.2.1"/>
    </reaction>
</comment>
<dbReference type="NCBIfam" id="NF004005">
    <property type="entry name" value="PRK05476.2-3"/>
    <property type="match status" value="1"/>
</dbReference>
<dbReference type="PROSITE" id="PS00739">
    <property type="entry name" value="ADOHCYASE_2"/>
    <property type="match status" value="1"/>
</dbReference>
<organism evidence="12 13">
    <name type="scientific">Cellvibrio japonicus (strain Ueda107)</name>
    <name type="common">Pseudomonas fluorescens subsp. cellulosa</name>
    <dbReference type="NCBI Taxonomy" id="498211"/>
    <lineage>
        <taxon>Bacteria</taxon>
        <taxon>Pseudomonadati</taxon>
        <taxon>Pseudomonadota</taxon>
        <taxon>Gammaproteobacteria</taxon>
        <taxon>Cellvibrionales</taxon>
        <taxon>Cellvibrionaceae</taxon>
        <taxon>Cellvibrio</taxon>
    </lineage>
</organism>
<feature type="binding site" evidence="8">
    <location>
        <position position="375"/>
    </location>
    <ligand>
        <name>NAD(+)</name>
        <dbReference type="ChEBI" id="CHEBI:57540"/>
    </ligand>
</feature>
<evidence type="ECO:0000256" key="5">
    <source>
        <dbReference type="ARBA" id="ARBA00023027"/>
    </source>
</evidence>
<comment type="function">
    <text evidence="6">May play a key role in the regulation of the intracellular concentration of adenosylhomocysteine.</text>
</comment>
<dbReference type="eggNOG" id="COG0499">
    <property type="taxonomic scope" value="Bacteria"/>
</dbReference>
<dbReference type="STRING" id="498211.CJA_0206"/>
<dbReference type="GO" id="GO:0004013">
    <property type="term" value="F:adenosylhomocysteinase activity"/>
    <property type="evidence" value="ECO:0007669"/>
    <property type="project" value="UniProtKB-UniRule"/>
</dbReference>
<feature type="binding site" evidence="6 7">
    <location>
        <position position="193"/>
    </location>
    <ligand>
        <name>substrate</name>
    </ligand>
</feature>
<feature type="binding site" evidence="6 8">
    <location>
        <position position="250"/>
    </location>
    <ligand>
        <name>NAD(+)</name>
        <dbReference type="ChEBI" id="CHEBI:57540"/>
    </ligand>
</feature>
<feature type="binding site" evidence="6 8">
    <location>
        <position position="368"/>
    </location>
    <ligand>
        <name>NAD(+)</name>
        <dbReference type="ChEBI" id="CHEBI:57540"/>
    </ligand>
</feature>
<comment type="cofactor">
    <cofactor evidence="6 8 9">
        <name>NAD(+)</name>
        <dbReference type="ChEBI" id="CHEBI:57540"/>
    </cofactor>
    <text evidence="6 8 9">Binds 1 NAD(+) per subunit.</text>
</comment>
<dbReference type="GO" id="GO:0033353">
    <property type="term" value="P:S-adenosylmethionine cycle"/>
    <property type="evidence" value="ECO:0007669"/>
    <property type="project" value="TreeGrafter"/>
</dbReference>
<keyword evidence="5 6" id="KW-0520">NAD</keyword>
<evidence type="ECO:0000256" key="3">
    <source>
        <dbReference type="ARBA" id="ARBA00022563"/>
    </source>
</evidence>
<evidence type="ECO:0000256" key="2">
    <source>
        <dbReference type="ARBA" id="ARBA00022490"/>
    </source>
</evidence>
<evidence type="ECO:0000256" key="10">
    <source>
        <dbReference type="RuleBase" id="RU004166"/>
    </source>
</evidence>
<keyword evidence="3 6" id="KW-0554">One-carbon metabolism</keyword>
<dbReference type="SUPFAM" id="SSF51735">
    <property type="entry name" value="NAD(P)-binding Rossmann-fold domains"/>
    <property type="match status" value="1"/>
</dbReference>
<gene>
    <name evidence="6 12" type="primary">ahcY</name>
    <name evidence="12" type="ordered locus">CJA_0206</name>
</gene>
<sequence>MSFTDYKVAAKTAEEFARDANWGRKEIDIAEGEMPALMALRRKYRDSKPLAGAKIIGCIHMTIQTAVLIETLVELGAEVRWSSCNIFSTQDHAAAAIAAAGIPVFAWKGETEEEFWWCIEQTILKDGKEWDANMILDDGGDVTLVLHEKYPQMLDNIHGISEETTTGVHRLLEMLKKGTLKVPAINVNDAVTKSKNDNKYGCRHSLNDAIKRGTDHLLAGKKALVIGYGDVGKGSAASLRQEGMIVKVTEIDPICAMQACMDGFEVVSAYSNGITTGHYDDINHIVLGTTDLVVTTTGNVNVCDSAMLRALKNGAVVCNIGHFDSEIDTAYMRKYWEWEEVKPQVHKVYRDKTTNNHLIVLSEGRLVNLGNATGHPSRIMDGSFANQVLAQIYLYERKFADLPAEQKAEHIYVRVLPKKLDEEVARDMVEGFGGVITKLTAQQAEYIGVEVEGPFKPDSYKY</sequence>
<feature type="binding site" evidence="8">
    <location>
        <begin position="229"/>
        <end position="234"/>
    </location>
    <ligand>
        <name>NAD(+)</name>
        <dbReference type="ChEBI" id="CHEBI:57540"/>
    </ligand>
</feature>
<dbReference type="InterPro" id="IPR015878">
    <property type="entry name" value="Ado_hCys_hydrolase_NAD-bd"/>
</dbReference>
<protein>
    <recommendedName>
        <fullName evidence="6">Adenosylhomocysteinase</fullName>
        <ecNumber evidence="6">3.13.2.1</ecNumber>
    </recommendedName>
    <alternativeName>
        <fullName evidence="6">S-adenosyl-L-homocysteine hydrolase</fullName>
        <shortName evidence="6">AdoHcyase</shortName>
    </alternativeName>
</protein>
<proteinExistence type="inferred from homology"/>
<dbReference type="GO" id="GO:0071269">
    <property type="term" value="P:L-homocysteine biosynthetic process"/>
    <property type="evidence" value="ECO:0007669"/>
    <property type="project" value="UniProtKB-UniRule"/>
</dbReference>
<dbReference type="Gene3D" id="3.40.50.1480">
    <property type="entry name" value="Adenosylhomocysteinase-like"/>
    <property type="match status" value="1"/>
</dbReference>
<feature type="binding site" evidence="6 7">
    <location>
        <position position="163"/>
    </location>
    <ligand>
        <name>substrate</name>
    </ligand>
</feature>
<comment type="similarity">
    <text evidence="1 6 10">Belongs to the adenosylhomocysteinase family.</text>
</comment>